<protein>
    <submittedName>
        <fullName evidence="2">Putative protease</fullName>
    </submittedName>
</protein>
<dbReference type="OrthoDB" id="9807498at2"/>
<comment type="caution">
    <text evidence="2">The sequence shown here is derived from an EMBL/GenBank/DDBJ whole genome shotgun (WGS) entry which is preliminary data.</text>
</comment>
<keyword evidence="2" id="KW-0645">Protease</keyword>
<dbReference type="PANTHER" id="PTHR30217">
    <property type="entry name" value="PEPTIDASE U32 FAMILY"/>
    <property type="match status" value="1"/>
</dbReference>
<dbReference type="GO" id="GO:0008233">
    <property type="term" value="F:peptidase activity"/>
    <property type="evidence" value="ECO:0007669"/>
    <property type="project" value="UniProtKB-KW"/>
</dbReference>
<proteinExistence type="predicted"/>
<gene>
    <name evidence="2" type="ORF">BD821_10796</name>
</gene>
<dbReference type="STRING" id="37659.GCA_000703125_02336"/>
<sequence>MQKVELLAPAGSMESIYAAIKSGADAIYMGGSKFSARAYATNFDNEELIKAVDYIHLNEKKVYITLNTLIKQCELKEVIEYIGFLYEIGVDALITQDLSIPYIVKDRFKDFEIHASTQMTIHNGDGAICLKDLGFKRIVLSRELSLEEIKYISDTLDIETEVFIHGALCICYSGQCLMSSIIGGRSGNRGRCAQPCRMPYTLINKDTKEEKSAFLLSPKDMCTLEDLEDIINTKTSSLKIEGRMKRPEYVAGVVETYKNAIDDILKNKEKGNLEKEKKKLLQLFNREGFSKAYLYGNKGKDMMSYNYPKNTGISIGIVDKEGYITLKENINLKDGIRYDDKGFTISKIILKGKEVLGAKIGEKVMLYPSEYKKSRELFKTLDIELMKGYEKYYKEKTNISIKAKVIFEIGKPFSLEITYKDKVQTLQGAIVEKAKNRPLTKEKIVENLQKSSDNVLKISDIKFEAYEEGFIPISAINEIRRNILRELEEEIIKGYRRDKVAENNYILKEKKIEQAPEIMVGVNTLMQLKAAMDSNVKDIIINPYFRGIKCITSIDFSKIAKDTKVYIEIPTIVRKEFNSIVSFIENNKENIAGIVTSNLGIINRFKNSVNIIGSYKLNLYNNLALNVMDEFTNLNCISIELNRKEIKEVLKKKRNNCQVFVYGKPELMVSEYCPIGSVNKCGLLGNISSNNKPKCLEGEYVLRDRKNMDFLVKTDKFCRSHIYNTVPINLIDKIEELKGFGADSFRLDFIDEDYEKVISVLSTLKNKELLEGMADYTRGHYKRGVD</sequence>
<dbReference type="Proteomes" id="UP000239863">
    <property type="component" value="Unassembled WGS sequence"/>
</dbReference>
<organism evidence="2 3">
    <name type="scientific">Clostridium algidicarnis DSM 15099</name>
    <dbReference type="NCBI Taxonomy" id="1121295"/>
    <lineage>
        <taxon>Bacteria</taxon>
        <taxon>Bacillati</taxon>
        <taxon>Bacillota</taxon>
        <taxon>Clostridia</taxon>
        <taxon>Eubacteriales</taxon>
        <taxon>Clostridiaceae</taxon>
        <taxon>Clostridium</taxon>
    </lineage>
</organism>
<keyword evidence="2" id="KW-0378">Hydrolase</keyword>
<dbReference type="InterPro" id="IPR020988">
    <property type="entry name" value="Pept_U32_collagenase"/>
</dbReference>
<evidence type="ECO:0000313" key="3">
    <source>
        <dbReference type="Proteomes" id="UP000239863"/>
    </source>
</evidence>
<feature type="domain" description="Peptidase U32 collagenase" evidence="1">
    <location>
        <begin position="377"/>
        <end position="491"/>
    </location>
</feature>
<dbReference type="Pfam" id="PF01136">
    <property type="entry name" value="Peptidase_U32"/>
    <property type="match status" value="2"/>
</dbReference>
<dbReference type="GO" id="GO:0006508">
    <property type="term" value="P:proteolysis"/>
    <property type="evidence" value="ECO:0007669"/>
    <property type="project" value="UniProtKB-KW"/>
</dbReference>
<dbReference type="PROSITE" id="PS01276">
    <property type="entry name" value="PEPTIDASE_U32"/>
    <property type="match status" value="1"/>
</dbReference>
<dbReference type="EMBL" id="PTIS01000007">
    <property type="protein sequence ID" value="PPK48459.1"/>
    <property type="molecule type" value="Genomic_DNA"/>
</dbReference>
<dbReference type="PANTHER" id="PTHR30217:SF10">
    <property type="entry name" value="23S RRNA 5-HYDROXYCYTIDINE C2501 SYNTHASE"/>
    <property type="match status" value="1"/>
</dbReference>
<evidence type="ECO:0000259" key="1">
    <source>
        <dbReference type="Pfam" id="PF12392"/>
    </source>
</evidence>
<dbReference type="InterPro" id="IPR001539">
    <property type="entry name" value="Peptidase_U32"/>
</dbReference>
<dbReference type="InterPro" id="IPR051454">
    <property type="entry name" value="RNA/ubiquinone_mod_enzymes"/>
</dbReference>
<dbReference type="Pfam" id="PF12392">
    <property type="entry name" value="DUF3656"/>
    <property type="match status" value="1"/>
</dbReference>
<dbReference type="AlphaFoldDB" id="A0A2S6FYA3"/>
<reference evidence="2 3" key="1">
    <citation type="submission" date="2018-02" db="EMBL/GenBank/DDBJ databases">
        <title>Genomic Encyclopedia of Archaeal and Bacterial Type Strains, Phase II (KMG-II): from individual species to whole genera.</title>
        <authorList>
            <person name="Goeker M."/>
        </authorList>
    </citation>
    <scope>NUCLEOTIDE SEQUENCE [LARGE SCALE GENOMIC DNA]</scope>
    <source>
        <strain evidence="2 3">DSM 15099</strain>
    </source>
</reference>
<dbReference type="RefSeq" id="WP_104409826.1">
    <property type="nucleotide sequence ID" value="NZ_PTIS01000007.1"/>
</dbReference>
<accession>A0A2S6FYA3</accession>
<name>A0A2S6FYA3_9CLOT</name>
<evidence type="ECO:0000313" key="2">
    <source>
        <dbReference type="EMBL" id="PPK48459.1"/>
    </source>
</evidence>